<dbReference type="Pfam" id="PF00012">
    <property type="entry name" value="HSP70"/>
    <property type="match status" value="1"/>
</dbReference>
<reference evidence="3" key="1">
    <citation type="submission" date="2018-05" db="EMBL/GenBank/DDBJ databases">
        <title>Draft genome of Mucuna pruriens seed.</title>
        <authorList>
            <person name="Nnadi N.E."/>
            <person name="Vos R."/>
            <person name="Hasami M.H."/>
            <person name="Devisetty U.K."/>
            <person name="Aguiy J.C."/>
        </authorList>
    </citation>
    <scope>NUCLEOTIDE SEQUENCE [LARGE SCALE GENOMIC DNA]</scope>
    <source>
        <strain evidence="3">JCA_2017</strain>
    </source>
</reference>
<evidence type="ECO:0000256" key="2">
    <source>
        <dbReference type="ARBA" id="ARBA00022840"/>
    </source>
</evidence>
<keyword evidence="2" id="KW-0067">ATP-binding</keyword>
<dbReference type="InterPro" id="IPR013126">
    <property type="entry name" value="Hsp_70_fam"/>
</dbReference>
<sequence length="79" mass="9279">MNNILKVLNIFHVNNITSFIIVESLYKGIDFYILISRTKLEKLKKKHFNKRMKFVEKCLMDVKRDKSSLDDVVLAGGLY</sequence>
<dbReference type="SUPFAM" id="SSF53067">
    <property type="entry name" value="Actin-like ATPase domain"/>
    <property type="match status" value="1"/>
</dbReference>
<dbReference type="Gene3D" id="3.30.420.40">
    <property type="match status" value="1"/>
</dbReference>
<dbReference type="InterPro" id="IPR043129">
    <property type="entry name" value="ATPase_NBD"/>
</dbReference>
<gene>
    <name evidence="3" type="primary">HSP70</name>
    <name evidence="3" type="ORF">CR513_39430</name>
</gene>
<comment type="caution">
    <text evidence="3">The sequence shown here is derived from an EMBL/GenBank/DDBJ whole genome shotgun (WGS) entry which is preliminary data.</text>
</comment>
<dbReference type="GO" id="GO:0005524">
    <property type="term" value="F:ATP binding"/>
    <property type="evidence" value="ECO:0007669"/>
    <property type="project" value="UniProtKB-KW"/>
</dbReference>
<keyword evidence="3" id="KW-0346">Stress response</keyword>
<organism evidence="3 4">
    <name type="scientific">Mucuna pruriens</name>
    <name type="common">Velvet bean</name>
    <name type="synonym">Dolichos pruriens</name>
    <dbReference type="NCBI Taxonomy" id="157652"/>
    <lineage>
        <taxon>Eukaryota</taxon>
        <taxon>Viridiplantae</taxon>
        <taxon>Streptophyta</taxon>
        <taxon>Embryophyta</taxon>
        <taxon>Tracheophyta</taxon>
        <taxon>Spermatophyta</taxon>
        <taxon>Magnoliopsida</taxon>
        <taxon>eudicotyledons</taxon>
        <taxon>Gunneridae</taxon>
        <taxon>Pentapetalae</taxon>
        <taxon>rosids</taxon>
        <taxon>fabids</taxon>
        <taxon>Fabales</taxon>
        <taxon>Fabaceae</taxon>
        <taxon>Papilionoideae</taxon>
        <taxon>50 kb inversion clade</taxon>
        <taxon>NPAAA clade</taxon>
        <taxon>indigoferoid/millettioid clade</taxon>
        <taxon>Phaseoleae</taxon>
        <taxon>Mucuna</taxon>
    </lineage>
</organism>
<dbReference type="GO" id="GO:0140662">
    <property type="term" value="F:ATP-dependent protein folding chaperone"/>
    <property type="evidence" value="ECO:0007669"/>
    <property type="project" value="InterPro"/>
</dbReference>
<dbReference type="Proteomes" id="UP000257109">
    <property type="component" value="Unassembled WGS sequence"/>
</dbReference>
<feature type="non-terminal residue" evidence="3">
    <location>
        <position position="1"/>
    </location>
</feature>
<dbReference type="STRING" id="157652.A0A371FPS1"/>
<protein>
    <submittedName>
        <fullName evidence="3">Heat shock cognate 70 kDa protein</fullName>
    </submittedName>
</protein>
<accession>A0A371FPS1</accession>
<proteinExistence type="predicted"/>
<evidence type="ECO:0000313" key="4">
    <source>
        <dbReference type="Proteomes" id="UP000257109"/>
    </source>
</evidence>
<keyword evidence="4" id="KW-1185">Reference proteome</keyword>
<name>A0A371FPS1_MUCPR</name>
<dbReference type="EMBL" id="QJKJ01008335">
    <property type="protein sequence ID" value="RDX80073.1"/>
    <property type="molecule type" value="Genomic_DNA"/>
</dbReference>
<evidence type="ECO:0000256" key="1">
    <source>
        <dbReference type="ARBA" id="ARBA00022741"/>
    </source>
</evidence>
<dbReference type="Gene3D" id="3.90.640.10">
    <property type="entry name" value="Actin, Chain A, domain 4"/>
    <property type="match status" value="1"/>
</dbReference>
<keyword evidence="1" id="KW-0547">Nucleotide-binding</keyword>
<dbReference type="AlphaFoldDB" id="A0A371FPS1"/>
<dbReference type="PANTHER" id="PTHR19375">
    <property type="entry name" value="HEAT SHOCK PROTEIN 70KDA"/>
    <property type="match status" value="1"/>
</dbReference>
<evidence type="ECO:0000313" key="3">
    <source>
        <dbReference type="EMBL" id="RDX80073.1"/>
    </source>
</evidence>